<evidence type="ECO:0000256" key="13">
    <source>
        <dbReference type="SAM" id="MobiDB-lite"/>
    </source>
</evidence>
<dbReference type="Pfam" id="PF00332">
    <property type="entry name" value="Glyco_hydro_17"/>
    <property type="match status" value="1"/>
</dbReference>
<evidence type="ECO:0000256" key="14">
    <source>
        <dbReference type="SAM" id="SignalP"/>
    </source>
</evidence>
<dbReference type="HOGENOM" id="CLU_027285_1_0_1"/>
<evidence type="ECO:0000256" key="7">
    <source>
        <dbReference type="ARBA" id="ARBA00022801"/>
    </source>
</evidence>
<dbReference type="PANTHER" id="PTHR16631">
    <property type="entry name" value="GLUCAN 1,3-BETA-GLUCOSIDASE"/>
    <property type="match status" value="1"/>
</dbReference>
<dbReference type="PANTHER" id="PTHR16631:SF14">
    <property type="entry name" value="FAMILY 17 GLUCOSIDASE SCW10-RELATED"/>
    <property type="match status" value="1"/>
</dbReference>
<dbReference type="GO" id="GO:0009986">
    <property type="term" value="C:cell surface"/>
    <property type="evidence" value="ECO:0007669"/>
    <property type="project" value="TreeGrafter"/>
</dbReference>
<dbReference type="EC" id="3.2.1.-" evidence="15"/>
<keyword evidence="4" id="KW-0964">Secreted</keyword>
<evidence type="ECO:0000256" key="11">
    <source>
        <dbReference type="ARBA" id="ARBA00056660"/>
    </source>
</evidence>
<protein>
    <submittedName>
        <fullName evidence="15">Family 17 glucosidase SCW4</fullName>
        <ecNumber evidence="15">3.2.1.-</ecNumber>
    </submittedName>
</protein>
<dbReference type="SUPFAM" id="SSF51445">
    <property type="entry name" value="(Trans)glycosidases"/>
    <property type="match status" value="1"/>
</dbReference>
<evidence type="ECO:0000256" key="9">
    <source>
        <dbReference type="ARBA" id="ARBA00023295"/>
    </source>
</evidence>
<feature type="region of interest" description="Disordered" evidence="13">
    <location>
        <begin position="105"/>
        <end position="142"/>
    </location>
</feature>
<reference evidence="15 16" key="1">
    <citation type="journal article" date="2012" name="Eukaryot. Cell">
        <title>Draft genome sequence of Wickerhamomyces ciferrii NRRL Y-1031 F-60-10.</title>
        <authorList>
            <person name="Schneider J."/>
            <person name="Andrea H."/>
            <person name="Blom J."/>
            <person name="Jaenicke S."/>
            <person name="Ruckert C."/>
            <person name="Schorsch C."/>
            <person name="Szczepanowski R."/>
            <person name="Farwick M."/>
            <person name="Goesmann A."/>
            <person name="Puhler A."/>
            <person name="Schaffer S."/>
            <person name="Tauch A."/>
            <person name="Kohler T."/>
            <person name="Brinkrolf K."/>
        </authorList>
    </citation>
    <scope>NUCLEOTIDE SEQUENCE [LARGE SCALE GENOMIC DNA]</scope>
    <source>
        <strain evidence="16">ATCC 14091 / BCRC 22168 / CBS 111 / JCM 3599 / NBRC 0793 / NRRL Y-1031 F-60-10</strain>
    </source>
</reference>
<evidence type="ECO:0000256" key="10">
    <source>
        <dbReference type="ARBA" id="ARBA00023316"/>
    </source>
</evidence>
<keyword evidence="6 14" id="KW-0732">Signal</keyword>
<dbReference type="InterPro" id="IPR050732">
    <property type="entry name" value="Beta-glucan_modifiers"/>
</dbReference>
<comment type="caution">
    <text evidence="15">The sequence shown here is derived from an EMBL/GenBank/DDBJ whole genome shotgun (WGS) entry which is preliminary data.</text>
</comment>
<dbReference type="AlphaFoldDB" id="K0KYQ8"/>
<evidence type="ECO:0000313" key="16">
    <source>
        <dbReference type="Proteomes" id="UP000009328"/>
    </source>
</evidence>
<evidence type="ECO:0000256" key="8">
    <source>
        <dbReference type="ARBA" id="ARBA00023180"/>
    </source>
</evidence>
<dbReference type="GO" id="GO:0000747">
    <property type="term" value="P:conjugation with cellular fusion"/>
    <property type="evidence" value="ECO:0007669"/>
    <property type="project" value="UniProtKB-ARBA"/>
</dbReference>
<evidence type="ECO:0000256" key="2">
    <source>
        <dbReference type="ARBA" id="ARBA00008773"/>
    </source>
</evidence>
<feature type="compositionally biased region" description="Low complexity" evidence="13">
    <location>
        <begin position="105"/>
        <end position="135"/>
    </location>
</feature>
<feature type="signal peptide" evidence="14">
    <location>
        <begin position="1"/>
        <end position="21"/>
    </location>
</feature>
<keyword evidence="10" id="KW-0961">Cell wall biogenesis/degradation</keyword>
<evidence type="ECO:0000256" key="1">
    <source>
        <dbReference type="ARBA" id="ARBA00004191"/>
    </source>
</evidence>
<comment type="subcellular location">
    <subcellularLocation>
        <location evidence="1">Secreted</location>
        <location evidence="1">Cell wall</location>
    </subcellularLocation>
</comment>
<dbReference type="GO" id="GO:0005975">
    <property type="term" value="P:carbohydrate metabolic process"/>
    <property type="evidence" value="ECO:0007669"/>
    <property type="project" value="InterPro"/>
</dbReference>
<dbReference type="GO" id="GO:0042973">
    <property type="term" value="F:glucan endo-1,3-beta-D-glucosidase activity"/>
    <property type="evidence" value="ECO:0007669"/>
    <property type="project" value="TreeGrafter"/>
</dbReference>
<keyword evidence="7 15" id="KW-0378">Hydrolase</keyword>
<evidence type="ECO:0000313" key="15">
    <source>
        <dbReference type="EMBL" id="CCH46213.1"/>
    </source>
</evidence>
<dbReference type="InParanoid" id="K0KYQ8"/>
<dbReference type="FunCoup" id="K0KYQ8">
    <property type="interactions" value="137"/>
</dbReference>
<evidence type="ECO:0000256" key="6">
    <source>
        <dbReference type="ARBA" id="ARBA00022729"/>
    </source>
</evidence>
<dbReference type="Proteomes" id="UP000009328">
    <property type="component" value="Unassembled WGS sequence"/>
</dbReference>
<dbReference type="GO" id="GO:0005576">
    <property type="term" value="C:extracellular region"/>
    <property type="evidence" value="ECO:0007669"/>
    <property type="project" value="UniProtKB-ARBA"/>
</dbReference>
<keyword evidence="9 15" id="KW-0326">Glycosidase</keyword>
<evidence type="ECO:0000256" key="5">
    <source>
        <dbReference type="ARBA" id="ARBA00022685"/>
    </source>
</evidence>
<accession>K0KYQ8</accession>
<keyword evidence="16" id="KW-1185">Reference proteome</keyword>
<keyword evidence="5" id="KW-0165">Cleavage on pair of basic residues</keyword>
<feature type="chain" id="PRO_5003836580" evidence="14">
    <location>
        <begin position="22"/>
        <end position="395"/>
    </location>
</feature>
<dbReference type="STRING" id="1206466.K0KYQ8"/>
<gene>
    <name evidence="15" type="ORF">BN7_5804</name>
</gene>
<dbReference type="EMBL" id="CAIF01000234">
    <property type="protein sequence ID" value="CCH46213.1"/>
    <property type="molecule type" value="Genomic_DNA"/>
</dbReference>
<dbReference type="InterPro" id="IPR000490">
    <property type="entry name" value="Glyco_hydro_17"/>
</dbReference>
<keyword evidence="8" id="KW-0325">Glycoprotein</keyword>
<dbReference type="eggNOG" id="ENOG502QTKT">
    <property type="taxonomic scope" value="Eukaryota"/>
</dbReference>
<dbReference type="FunFam" id="3.20.20.80:FF:000111">
    <property type="entry name" value="Soluble cell wall protein"/>
    <property type="match status" value="1"/>
</dbReference>
<proteinExistence type="inferred from homology"/>
<dbReference type="Gene3D" id="3.20.20.80">
    <property type="entry name" value="Glycosidases"/>
    <property type="match status" value="1"/>
</dbReference>
<keyword evidence="3" id="KW-0134">Cell wall</keyword>
<evidence type="ECO:0000256" key="3">
    <source>
        <dbReference type="ARBA" id="ARBA00022512"/>
    </source>
</evidence>
<dbReference type="InterPro" id="IPR017853">
    <property type="entry name" value="GH"/>
</dbReference>
<name>K0KYQ8_WICCF</name>
<evidence type="ECO:0000256" key="12">
    <source>
        <dbReference type="RuleBase" id="RU004335"/>
    </source>
</evidence>
<comment type="similarity">
    <text evidence="2 12">Belongs to the glycosyl hydrolase 17 family.</text>
</comment>
<dbReference type="GO" id="GO:0071555">
    <property type="term" value="P:cell wall organization"/>
    <property type="evidence" value="ECO:0007669"/>
    <property type="project" value="UniProtKB-KW"/>
</dbReference>
<sequence length="395" mass="41564">MLFSSLFKSAVAATLIGSSVASPAQHAHNEHKRGVVVVTHTSTVIVTAGQNQVVGGQSTTRTFSTVDTGLAAPSSLSTTISRDAPVADFSSHTFSYSSDATTTLASASTTSTKEESSVAPSSTSSTSSAALPSSTGGNNFSDGKGVTYSPYTASGQCKSSDEVKKDVSALKGFEIIRLYGVDCNQVENVLQAKADGQKVFLGVYFVDQIQDGVNQIADAIEKYSSWDDVHTVSIGNELVNGGLASVSQVGEYVQAGKSALKSRGYTGPVVSVDTFIATINNPGLCEHSDYIAVNAHAYFDQNTEAQDAGEWVLLQIQRVWTACGADKSVFITESGWPSRGDTYGKAVASKEAQKSAIESIKSTVGDSVILFNAYNDLWKADGAQNCEKYWGILSN</sequence>
<evidence type="ECO:0000256" key="4">
    <source>
        <dbReference type="ARBA" id="ARBA00022525"/>
    </source>
</evidence>
<dbReference type="GO" id="GO:0009277">
    <property type="term" value="C:fungal-type cell wall"/>
    <property type="evidence" value="ECO:0007669"/>
    <property type="project" value="TreeGrafter"/>
</dbReference>
<organism evidence="15 16">
    <name type="scientific">Wickerhamomyces ciferrii (strain ATCC 14091 / BCRC 22168 / CBS 111 / JCM 3599 / NBRC 0793 / NRRL Y-1031 F-60-10)</name>
    <name type="common">Yeast</name>
    <name type="synonym">Pichia ciferrii</name>
    <dbReference type="NCBI Taxonomy" id="1206466"/>
    <lineage>
        <taxon>Eukaryota</taxon>
        <taxon>Fungi</taxon>
        <taxon>Dikarya</taxon>
        <taxon>Ascomycota</taxon>
        <taxon>Saccharomycotina</taxon>
        <taxon>Saccharomycetes</taxon>
        <taxon>Phaffomycetales</taxon>
        <taxon>Wickerhamomycetaceae</taxon>
        <taxon>Wickerhamomyces</taxon>
    </lineage>
</organism>
<comment type="function">
    <text evidence="11">Glucanases possibly play a role in cell expansion during growth, in cell-cell fusion during mating, and in spore release during sporulation.</text>
</comment>